<keyword evidence="8" id="KW-1185">Reference proteome</keyword>
<evidence type="ECO:0000259" key="6">
    <source>
        <dbReference type="Pfam" id="PF08281"/>
    </source>
</evidence>
<accession>A0A4Q2ULG7</accession>
<dbReference type="InterPro" id="IPR007627">
    <property type="entry name" value="RNA_pol_sigma70_r2"/>
</dbReference>
<feature type="domain" description="RNA polymerase sigma factor 70 region 4 type 2" evidence="6">
    <location>
        <begin position="122"/>
        <end position="172"/>
    </location>
</feature>
<dbReference type="GO" id="GO:0003677">
    <property type="term" value="F:DNA binding"/>
    <property type="evidence" value="ECO:0007669"/>
    <property type="project" value="InterPro"/>
</dbReference>
<evidence type="ECO:0000313" key="8">
    <source>
        <dbReference type="Proteomes" id="UP000290407"/>
    </source>
</evidence>
<dbReference type="AlphaFoldDB" id="A0A4Q2ULG7"/>
<protein>
    <submittedName>
        <fullName evidence="7">RNA polymerase sigma-70 factor</fullName>
    </submittedName>
</protein>
<dbReference type="InterPro" id="IPR013249">
    <property type="entry name" value="RNA_pol_sigma70_r4_t2"/>
</dbReference>
<keyword evidence="2" id="KW-0805">Transcription regulation</keyword>
<evidence type="ECO:0000256" key="3">
    <source>
        <dbReference type="ARBA" id="ARBA00023082"/>
    </source>
</evidence>
<reference evidence="7 8" key="1">
    <citation type="submission" date="2019-01" db="EMBL/GenBank/DDBJ databases">
        <title>Spirosoma flava sp. nov., a propanil-degrading bacterium isolated from herbicide-contaminated soil.</title>
        <authorList>
            <person name="Zhang L."/>
            <person name="Jiang J.-D."/>
        </authorList>
    </citation>
    <scope>NUCLEOTIDE SEQUENCE [LARGE SCALE GENOMIC DNA]</scope>
    <source>
        <strain evidence="7 8">TY50</strain>
    </source>
</reference>
<dbReference type="SUPFAM" id="SSF88946">
    <property type="entry name" value="Sigma2 domain of RNA polymerase sigma factors"/>
    <property type="match status" value="1"/>
</dbReference>
<dbReference type="GO" id="GO:0006352">
    <property type="term" value="P:DNA-templated transcription initiation"/>
    <property type="evidence" value="ECO:0007669"/>
    <property type="project" value="InterPro"/>
</dbReference>
<evidence type="ECO:0000256" key="1">
    <source>
        <dbReference type="ARBA" id="ARBA00010641"/>
    </source>
</evidence>
<dbReference type="NCBIfam" id="TIGR02937">
    <property type="entry name" value="sigma70-ECF"/>
    <property type="match status" value="1"/>
</dbReference>
<evidence type="ECO:0000256" key="2">
    <source>
        <dbReference type="ARBA" id="ARBA00023015"/>
    </source>
</evidence>
<dbReference type="Proteomes" id="UP000290407">
    <property type="component" value="Unassembled WGS sequence"/>
</dbReference>
<dbReference type="Pfam" id="PF04542">
    <property type="entry name" value="Sigma70_r2"/>
    <property type="match status" value="1"/>
</dbReference>
<evidence type="ECO:0000259" key="5">
    <source>
        <dbReference type="Pfam" id="PF04542"/>
    </source>
</evidence>
<dbReference type="InterPro" id="IPR013324">
    <property type="entry name" value="RNA_pol_sigma_r3/r4-like"/>
</dbReference>
<keyword evidence="4" id="KW-0804">Transcription</keyword>
<dbReference type="PANTHER" id="PTHR43133">
    <property type="entry name" value="RNA POLYMERASE ECF-TYPE SIGMA FACTO"/>
    <property type="match status" value="1"/>
</dbReference>
<dbReference type="InterPro" id="IPR039425">
    <property type="entry name" value="RNA_pol_sigma-70-like"/>
</dbReference>
<organism evidence="7 8">
    <name type="scientific">Spirosoma sordidisoli</name>
    <dbReference type="NCBI Taxonomy" id="2502893"/>
    <lineage>
        <taxon>Bacteria</taxon>
        <taxon>Pseudomonadati</taxon>
        <taxon>Bacteroidota</taxon>
        <taxon>Cytophagia</taxon>
        <taxon>Cytophagales</taxon>
        <taxon>Cytophagaceae</taxon>
        <taxon>Spirosoma</taxon>
    </lineage>
</organism>
<sequence>MISSQSSDDELVSWLQKGHARAFEEIYRRYWYKLYNVAFQQTGTREEAEELVQNLFENLWHRRDQLTIRHLSSYLIVAIRYASTNYLKDQITHRKFQEYLILHEIRQSFGTDDQVQFTDLARAVDDAMKKLPEKSGEIFRMSRFDGQSVKAIADRLNLSEKAVEYHITKSLKVLKEQLKAYHTNN</sequence>
<proteinExistence type="inferred from homology"/>
<dbReference type="InterPro" id="IPR036388">
    <property type="entry name" value="WH-like_DNA-bd_sf"/>
</dbReference>
<keyword evidence="3" id="KW-0731">Sigma factor</keyword>
<dbReference type="InterPro" id="IPR014284">
    <property type="entry name" value="RNA_pol_sigma-70_dom"/>
</dbReference>
<dbReference type="Gene3D" id="1.10.10.10">
    <property type="entry name" value="Winged helix-like DNA-binding domain superfamily/Winged helix DNA-binding domain"/>
    <property type="match status" value="1"/>
</dbReference>
<dbReference type="SUPFAM" id="SSF88659">
    <property type="entry name" value="Sigma3 and sigma4 domains of RNA polymerase sigma factors"/>
    <property type="match status" value="1"/>
</dbReference>
<comment type="caution">
    <text evidence="7">The sequence shown here is derived from an EMBL/GenBank/DDBJ whole genome shotgun (WGS) entry which is preliminary data.</text>
</comment>
<dbReference type="Pfam" id="PF08281">
    <property type="entry name" value="Sigma70_r4_2"/>
    <property type="match status" value="1"/>
</dbReference>
<dbReference type="RefSeq" id="WP_129601511.1">
    <property type="nucleotide sequence ID" value="NZ_SBLB01000002.1"/>
</dbReference>
<gene>
    <name evidence="7" type="ORF">EQG79_11275</name>
</gene>
<dbReference type="PANTHER" id="PTHR43133:SF46">
    <property type="entry name" value="RNA POLYMERASE SIGMA-70 FACTOR ECF SUBFAMILY"/>
    <property type="match status" value="1"/>
</dbReference>
<evidence type="ECO:0000313" key="7">
    <source>
        <dbReference type="EMBL" id="RYC70427.1"/>
    </source>
</evidence>
<feature type="domain" description="RNA polymerase sigma-70 region 2" evidence="5">
    <location>
        <begin position="27"/>
        <end position="90"/>
    </location>
</feature>
<dbReference type="GO" id="GO:0016987">
    <property type="term" value="F:sigma factor activity"/>
    <property type="evidence" value="ECO:0007669"/>
    <property type="project" value="UniProtKB-KW"/>
</dbReference>
<dbReference type="Gene3D" id="1.10.1740.10">
    <property type="match status" value="1"/>
</dbReference>
<dbReference type="EMBL" id="SBLB01000002">
    <property type="protein sequence ID" value="RYC70427.1"/>
    <property type="molecule type" value="Genomic_DNA"/>
</dbReference>
<dbReference type="InterPro" id="IPR014327">
    <property type="entry name" value="RNA_pol_sigma70_bacteroid"/>
</dbReference>
<name>A0A4Q2ULG7_9BACT</name>
<dbReference type="InterPro" id="IPR013325">
    <property type="entry name" value="RNA_pol_sigma_r2"/>
</dbReference>
<evidence type="ECO:0000256" key="4">
    <source>
        <dbReference type="ARBA" id="ARBA00023163"/>
    </source>
</evidence>
<dbReference type="NCBIfam" id="TIGR02985">
    <property type="entry name" value="Sig70_bacteroi1"/>
    <property type="match status" value="1"/>
</dbReference>
<comment type="similarity">
    <text evidence="1">Belongs to the sigma-70 factor family. ECF subfamily.</text>
</comment>